<name>A0ACD5X9H5_AVESA</name>
<reference evidence="1" key="2">
    <citation type="submission" date="2025-09" db="UniProtKB">
        <authorList>
            <consortium name="EnsemblPlants"/>
        </authorList>
    </citation>
    <scope>IDENTIFICATION</scope>
</reference>
<proteinExistence type="predicted"/>
<evidence type="ECO:0000313" key="2">
    <source>
        <dbReference type="Proteomes" id="UP001732700"/>
    </source>
</evidence>
<sequence>MATHRSSMSQLALASSLLLLLLLQSASAGVDVKALCAKTPHPIFCTTTLTADKDTLSAKDVHALAEIAIQTAARLGAAVGNYARRQMDLVKDDNVLWQCLDECAHDVEDAVSHLDDAEGEVDDKHFNEVAAYLKLSEEDTWSCDETCRDTPPSPTKTNVLAKNNDFEKMMNVTNALIKLSCPGFAKPVTDMPDMLPLHKPPMVLPHKP</sequence>
<dbReference type="Proteomes" id="UP001732700">
    <property type="component" value="Chromosome 4D"/>
</dbReference>
<dbReference type="EnsemblPlants" id="AVESA.00010b.r2.4DG0760670.1">
    <property type="protein sequence ID" value="AVESA.00010b.r2.4DG0760670.1.CDS.1"/>
    <property type="gene ID" value="AVESA.00010b.r2.4DG0760670"/>
</dbReference>
<protein>
    <submittedName>
        <fullName evidence="1">Uncharacterized protein</fullName>
    </submittedName>
</protein>
<keyword evidence="2" id="KW-1185">Reference proteome</keyword>
<reference evidence="1" key="1">
    <citation type="submission" date="2021-05" db="EMBL/GenBank/DDBJ databases">
        <authorList>
            <person name="Scholz U."/>
            <person name="Mascher M."/>
            <person name="Fiebig A."/>
        </authorList>
    </citation>
    <scope>NUCLEOTIDE SEQUENCE [LARGE SCALE GENOMIC DNA]</scope>
</reference>
<organism evidence="1 2">
    <name type="scientific">Avena sativa</name>
    <name type="common">Oat</name>
    <dbReference type="NCBI Taxonomy" id="4498"/>
    <lineage>
        <taxon>Eukaryota</taxon>
        <taxon>Viridiplantae</taxon>
        <taxon>Streptophyta</taxon>
        <taxon>Embryophyta</taxon>
        <taxon>Tracheophyta</taxon>
        <taxon>Spermatophyta</taxon>
        <taxon>Magnoliopsida</taxon>
        <taxon>Liliopsida</taxon>
        <taxon>Poales</taxon>
        <taxon>Poaceae</taxon>
        <taxon>BOP clade</taxon>
        <taxon>Pooideae</taxon>
        <taxon>Poodae</taxon>
        <taxon>Poeae</taxon>
        <taxon>Poeae Chloroplast Group 1 (Aveneae type)</taxon>
        <taxon>Aveninae</taxon>
        <taxon>Avena</taxon>
    </lineage>
</organism>
<evidence type="ECO:0000313" key="1">
    <source>
        <dbReference type="EnsemblPlants" id="AVESA.00010b.r2.4DG0760670.1.CDS.1"/>
    </source>
</evidence>
<accession>A0ACD5X9H5</accession>